<evidence type="ECO:0000256" key="4">
    <source>
        <dbReference type="PROSITE-ProRule" id="PRU00108"/>
    </source>
</evidence>
<feature type="region of interest" description="Disordered" evidence="5">
    <location>
        <begin position="131"/>
        <end position="197"/>
    </location>
</feature>
<keyword evidence="3 4" id="KW-0539">Nucleus</keyword>
<evidence type="ECO:0000256" key="5">
    <source>
        <dbReference type="SAM" id="MobiDB-lite"/>
    </source>
</evidence>
<gene>
    <name evidence="7" type="ORF">EKO04_000898</name>
</gene>
<name>A0A8H7JDJ0_9PLEO</name>
<evidence type="ECO:0000313" key="8">
    <source>
        <dbReference type="Proteomes" id="UP000651452"/>
    </source>
</evidence>
<dbReference type="OrthoDB" id="10056939at2759"/>
<dbReference type="PANTHER" id="PTHR11850">
    <property type="entry name" value="HOMEOBOX PROTEIN TRANSCRIPTION FACTORS"/>
    <property type="match status" value="1"/>
</dbReference>
<dbReference type="PROSITE" id="PS50071">
    <property type="entry name" value="HOMEOBOX_2"/>
    <property type="match status" value="1"/>
</dbReference>
<evidence type="ECO:0000259" key="6">
    <source>
        <dbReference type="PROSITE" id="PS50071"/>
    </source>
</evidence>
<dbReference type="Proteomes" id="UP000651452">
    <property type="component" value="Unassembled WGS sequence"/>
</dbReference>
<reference evidence="7" key="2">
    <citation type="submission" date="2020-09" db="EMBL/GenBank/DDBJ databases">
        <title>Reference genome assembly for Australian Ascochyta lentis isolate Al4.</title>
        <authorList>
            <person name="Lee R.C."/>
            <person name="Farfan-Caceres L.M."/>
            <person name="Debler J.W."/>
            <person name="Williams A.H."/>
            <person name="Henares B.M."/>
        </authorList>
    </citation>
    <scope>NUCLEOTIDE SEQUENCE</scope>
    <source>
        <strain evidence="7">Al4</strain>
    </source>
</reference>
<dbReference type="GO" id="GO:0003677">
    <property type="term" value="F:DNA binding"/>
    <property type="evidence" value="ECO:0007669"/>
    <property type="project" value="UniProtKB-UniRule"/>
</dbReference>
<dbReference type="GO" id="GO:0006355">
    <property type="term" value="P:regulation of DNA-templated transcription"/>
    <property type="evidence" value="ECO:0007669"/>
    <property type="project" value="InterPro"/>
</dbReference>
<feature type="DNA-binding region" description="Homeobox" evidence="4">
    <location>
        <begin position="376"/>
        <end position="438"/>
    </location>
</feature>
<evidence type="ECO:0000256" key="3">
    <source>
        <dbReference type="ARBA" id="ARBA00023242"/>
    </source>
</evidence>
<keyword evidence="8" id="KW-1185">Reference proteome</keyword>
<reference evidence="7" key="1">
    <citation type="submission" date="2018-12" db="EMBL/GenBank/DDBJ databases">
        <authorList>
            <person name="Syme R.A."/>
            <person name="Farfan-Caceres L."/>
            <person name="Lichtenzveig J."/>
        </authorList>
    </citation>
    <scope>NUCLEOTIDE SEQUENCE</scope>
    <source>
        <strain evidence="7">Al4</strain>
    </source>
</reference>
<dbReference type="InterPro" id="IPR050224">
    <property type="entry name" value="TALE_homeobox"/>
</dbReference>
<keyword evidence="2 4" id="KW-0371">Homeobox</keyword>
<dbReference type="InterPro" id="IPR008422">
    <property type="entry name" value="KN_HD"/>
</dbReference>
<protein>
    <recommendedName>
        <fullName evidence="6">Homeobox domain-containing protein</fullName>
    </recommendedName>
</protein>
<proteinExistence type="predicted"/>
<feature type="compositionally biased region" description="Polar residues" evidence="5">
    <location>
        <begin position="132"/>
        <end position="142"/>
    </location>
</feature>
<dbReference type="InterPro" id="IPR009057">
    <property type="entry name" value="Homeodomain-like_sf"/>
</dbReference>
<sequence>MASQSSERPVGHMAAVCEYSSYSPFHHYSPYSVFPPVPRSLSYDYTSRIERHQRATALPNRALSEITLPELPTSSHPSPNCSHRSLEGDLFRFSLQCDMDPLKRDYALSATRPESNSSKREEYISWCHTKTKSQNHLQRSSPPLQPGEQNFPGKLPSFNEPIKFVQTTIERTPPHTPSRRNDSTENSPRVRPQFDDVAWSDSKRRRVDTLGDIYARPSNAAEYPPADPRRMSSAIDPALYHADPTRTRQQSAGPSLHRPSLPYPPPAPAATHARHQSQPVVQGPLSYQQPPMHAHRMVVQGPYAQPPPQPGMMYERRQSYYQDPHMQQHAYPYEDRRESVYYANPQFAVPPPAGYEQGYYDVRFQQHVGVDHNAFNRKRRGNLPKEATNLLKEWFHANRQSPYPSEDQKLDLCRATNLSLNQVSNWFINARRRAPQKEQREREANNNNTE</sequence>
<keyword evidence="1 4" id="KW-0238">DNA-binding</keyword>
<feature type="region of interest" description="Disordered" evidence="5">
    <location>
        <begin position="244"/>
        <end position="290"/>
    </location>
</feature>
<dbReference type="EMBL" id="RZGK01000002">
    <property type="protein sequence ID" value="KAF9701180.1"/>
    <property type="molecule type" value="Genomic_DNA"/>
</dbReference>
<accession>A0A8H7JDJ0</accession>
<dbReference type="Pfam" id="PF05920">
    <property type="entry name" value="Homeobox_KN"/>
    <property type="match status" value="1"/>
</dbReference>
<dbReference type="CDD" id="cd00086">
    <property type="entry name" value="homeodomain"/>
    <property type="match status" value="1"/>
</dbReference>
<evidence type="ECO:0000256" key="2">
    <source>
        <dbReference type="ARBA" id="ARBA00023155"/>
    </source>
</evidence>
<evidence type="ECO:0000256" key="1">
    <source>
        <dbReference type="ARBA" id="ARBA00023125"/>
    </source>
</evidence>
<evidence type="ECO:0000313" key="7">
    <source>
        <dbReference type="EMBL" id="KAF9701180.1"/>
    </source>
</evidence>
<dbReference type="SMART" id="SM00389">
    <property type="entry name" value="HOX"/>
    <property type="match status" value="1"/>
</dbReference>
<organism evidence="7 8">
    <name type="scientific">Ascochyta lentis</name>
    <dbReference type="NCBI Taxonomy" id="205686"/>
    <lineage>
        <taxon>Eukaryota</taxon>
        <taxon>Fungi</taxon>
        <taxon>Dikarya</taxon>
        <taxon>Ascomycota</taxon>
        <taxon>Pezizomycotina</taxon>
        <taxon>Dothideomycetes</taxon>
        <taxon>Pleosporomycetidae</taxon>
        <taxon>Pleosporales</taxon>
        <taxon>Pleosporineae</taxon>
        <taxon>Didymellaceae</taxon>
        <taxon>Ascochyta</taxon>
    </lineage>
</organism>
<dbReference type="AlphaFoldDB" id="A0A8H7JDJ0"/>
<dbReference type="Gene3D" id="1.10.10.60">
    <property type="entry name" value="Homeodomain-like"/>
    <property type="match status" value="1"/>
</dbReference>
<feature type="compositionally biased region" description="Polar residues" evidence="5">
    <location>
        <begin position="276"/>
        <end position="289"/>
    </location>
</feature>
<dbReference type="GO" id="GO:0005634">
    <property type="term" value="C:nucleus"/>
    <property type="evidence" value="ECO:0007669"/>
    <property type="project" value="UniProtKB-SubCell"/>
</dbReference>
<dbReference type="SUPFAM" id="SSF46689">
    <property type="entry name" value="Homeodomain-like"/>
    <property type="match status" value="1"/>
</dbReference>
<dbReference type="InterPro" id="IPR001356">
    <property type="entry name" value="HD"/>
</dbReference>
<comment type="subcellular location">
    <subcellularLocation>
        <location evidence="4">Nucleus</location>
    </subcellularLocation>
</comment>
<feature type="domain" description="Homeobox" evidence="6">
    <location>
        <begin position="374"/>
        <end position="437"/>
    </location>
</feature>
<comment type="caution">
    <text evidence="7">The sequence shown here is derived from an EMBL/GenBank/DDBJ whole genome shotgun (WGS) entry which is preliminary data.</text>
</comment>